<evidence type="ECO:0000313" key="3">
    <source>
        <dbReference type="EMBL" id="BBX45051.1"/>
    </source>
</evidence>
<protein>
    <submittedName>
        <fullName evidence="3">Universal stress protein</fullName>
    </submittedName>
</protein>
<sequence length="291" mass="30228">MTGSEQHLGVVVGVDGSGNSDVAVRWAAHEAAMRKERLTLVQAIALPIPGWPPSNLRELCEADAEAILDDAVTNINDFVKDGAPSDLNRKLLFSQPASAMVDMSKNADMVVVGARGLGALRRVLLGSVSTALIHHAHCPVAVIHQDASLYAEATTAPVLLGTDASAASELATEIAFDEAAMRGVDLLVLHAASDTDMSHILSTTYSTGLSAVGEMLTERLAAYQERYPGVSVQQTVVDDRPATHLVNLAASAQLVVVGSHGRGGFAGMALGSVGTAVAHASRTPVIVARSQ</sequence>
<dbReference type="PANTHER" id="PTHR46268">
    <property type="entry name" value="STRESS RESPONSE PROTEIN NHAX"/>
    <property type="match status" value="1"/>
</dbReference>
<dbReference type="InterPro" id="IPR006015">
    <property type="entry name" value="Universal_stress_UspA"/>
</dbReference>
<dbReference type="Gene3D" id="3.40.50.620">
    <property type="entry name" value="HUPs"/>
    <property type="match status" value="2"/>
</dbReference>
<evidence type="ECO:0000259" key="2">
    <source>
        <dbReference type="Pfam" id="PF00582"/>
    </source>
</evidence>
<evidence type="ECO:0000256" key="1">
    <source>
        <dbReference type="ARBA" id="ARBA00008791"/>
    </source>
</evidence>
<dbReference type="AlphaFoldDB" id="A0A7I7KTW4"/>
<dbReference type="PRINTS" id="PR01438">
    <property type="entry name" value="UNVRSLSTRESS"/>
</dbReference>
<comment type="similarity">
    <text evidence="1">Belongs to the universal stress protein A family.</text>
</comment>
<dbReference type="KEGG" id="mcoo:MCOO_10660"/>
<evidence type="ECO:0000313" key="4">
    <source>
        <dbReference type="Proteomes" id="UP000465866"/>
    </source>
</evidence>
<proteinExistence type="inferred from homology"/>
<feature type="domain" description="UspA" evidence="2">
    <location>
        <begin position="157"/>
        <end position="289"/>
    </location>
</feature>
<accession>A0A7I7KTW4</accession>
<dbReference type="Proteomes" id="UP000465866">
    <property type="component" value="Chromosome"/>
</dbReference>
<dbReference type="SUPFAM" id="SSF52402">
    <property type="entry name" value="Adenine nucleotide alpha hydrolases-like"/>
    <property type="match status" value="2"/>
</dbReference>
<dbReference type="EMBL" id="AP022569">
    <property type="protein sequence ID" value="BBX45051.1"/>
    <property type="molecule type" value="Genomic_DNA"/>
</dbReference>
<dbReference type="InterPro" id="IPR014729">
    <property type="entry name" value="Rossmann-like_a/b/a_fold"/>
</dbReference>
<keyword evidence="4" id="KW-1185">Reference proteome</keyword>
<name>A0A7I7KTW4_9MYCO</name>
<reference evidence="3 4" key="1">
    <citation type="journal article" date="2019" name="Emerg. Microbes Infect.">
        <title>Comprehensive subspecies identification of 175 nontuberculous mycobacteria species based on 7547 genomic profiles.</title>
        <authorList>
            <person name="Matsumoto Y."/>
            <person name="Kinjo T."/>
            <person name="Motooka D."/>
            <person name="Nabeya D."/>
            <person name="Jung N."/>
            <person name="Uechi K."/>
            <person name="Horii T."/>
            <person name="Iida T."/>
            <person name="Fujita J."/>
            <person name="Nakamura S."/>
        </authorList>
    </citation>
    <scope>NUCLEOTIDE SEQUENCE [LARGE SCALE GENOMIC DNA]</scope>
    <source>
        <strain evidence="3 4">JCM 12404</strain>
    </source>
</reference>
<dbReference type="InterPro" id="IPR006016">
    <property type="entry name" value="UspA"/>
</dbReference>
<dbReference type="RefSeq" id="WP_163775409.1">
    <property type="nucleotide sequence ID" value="NZ_AP022569.1"/>
</dbReference>
<dbReference type="Pfam" id="PF00582">
    <property type="entry name" value="Usp"/>
    <property type="match status" value="2"/>
</dbReference>
<feature type="domain" description="UspA" evidence="2">
    <location>
        <begin position="10"/>
        <end position="144"/>
    </location>
</feature>
<dbReference type="PANTHER" id="PTHR46268:SF6">
    <property type="entry name" value="UNIVERSAL STRESS PROTEIN UP12"/>
    <property type="match status" value="1"/>
</dbReference>
<gene>
    <name evidence="3" type="ORF">MCOO_10660</name>
</gene>
<organism evidence="3 4">
    <name type="scientific">Mycobacterium cookii</name>
    <dbReference type="NCBI Taxonomy" id="1775"/>
    <lineage>
        <taxon>Bacteria</taxon>
        <taxon>Bacillati</taxon>
        <taxon>Actinomycetota</taxon>
        <taxon>Actinomycetes</taxon>
        <taxon>Mycobacteriales</taxon>
        <taxon>Mycobacteriaceae</taxon>
        <taxon>Mycobacterium</taxon>
    </lineage>
</organism>